<organism evidence="4 5">
    <name type="scientific">Phytophthora lilii</name>
    <dbReference type="NCBI Taxonomy" id="2077276"/>
    <lineage>
        <taxon>Eukaryota</taxon>
        <taxon>Sar</taxon>
        <taxon>Stramenopiles</taxon>
        <taxon>Oomycota</taxon>
        <taxon>Peronosporomycetes</taxon>
        <taxon>Peronosporales</taxon>
        <taxon>Peronosporaceae</taxon>
        <taxon>Phytophthora</taxon>
    </lineage>
</organism>
<evidence type="ECO:0000256" key="1">
    <source>
        <dbReference type="ARBA" id="ARBA00022670"/>
    </source>
</evidence>
<feature type="domain" description="Retrovirus-related Pol polyprotein from transposon TNT 1-94-like beta-barrel" evidence="3">
    <location>
        <begin position="73"/>
        <end position="153"/>
    </location>
</feature>
<dbReference type="Pfam" id="PF14223">
    <property type="entry name" value="Retrotran_gag_2"/>
    <property type="match status" value="1"/>
</dbReference>
<accession>A0A9W6XEZ2</accession>
<keyword evidence="1" id="KW-0378">Hydrolase</keyword>
<evidence type="ECO:0000313" key="4">
    <source>
        <dbReference type="EMBL" id="GMF37118.1"/>
    </source>
</evidence>
<name>A0A9W6XEZ2_9STRA</name>
<dbReference type="EMBL" id="BSXW01001484">
    <property type="protein sequence ID" value="GMF37118.1"/>
    <property type="molecule type" value="Genomic_DNA"/>
</dbReference>
<dbReference type="InterPro" id="IPR054722">
    <property type="entry name" value="PolX-like_BBD"/>
</dbReference>
<dbReference type="OrthoDB" id="124737at2759"/>
<dbReference type="GO" id="GO:0006508">
    <property type="term" value="P:proteolysis"/>
    <property type="evidence" value="ECO:0007669"/>
    <property type="project" value="UniProtKB-KW"/>
</dbReference>
<dbReference type="PANTHER" id="PTHR42648:SF28">
    <property type="entry name" value="TRANSPOSON-ENCODED PROTEIN WITH RIBONUCLEASE H-LIKE AND RETROVIRUS ZINC FINGER-LIKE DOMAINS"/>
    <property type="match status" value="1"/>
</dbReference>
<evidence type="ECO:0000259" key="3">
    <source>
        <dbReference type="Pfam" id="PF22936"/>
    </source>
</evidence>
<dbReference type="PANTHER" id="PTHR42648">
    <property type="entry name" value="TRANSPOSASE, PUTATIVE-RELATED"/>
    <property type="match status" value="1"/>
</dbReference>
<dbReference type="GO" id="GO:0008233">
    <property type="term" value="F:peptidase activity"/>
    <property type="evidence" value="ECO:0007669"/>
    <property type="project" value="UniProtKB-KW"/>
</dbReference>
<dbReference type="AlphaFoldDB" id="A0A9W6XEZ2"/>
<evidence type="ECO:0000313" key="5">
    <source>
        <dbReference type="Proteomes" id="UP001165083"/>
    </source>
</evidence>
<keyword evidence="1" id="KW-0645">Protease</keyword>
<keyword evidence="5" id="KW-1185">Reference proteome</keyword>
<proteinExistence type="predicted"/>
<evidence type="ECO:0000259" key="2">
    <source>
        <dbReference type="Pfam" id="PF13976"/>
    </source>
</evidence>
<sequence length="301" mass="33173">MIEEGDDVFEHINKIETLAEQLDAVNAPVSEDDLVITLLASLSESIARDEEESGSFLFLVGGEIKTTKSSDKWLIDPDATQHMTYSKEYMKNYKKMSPADVHLADDGVVQAVGTSDIVMSMKTPRGTKKGVITNVWHIPKLSRNLLSVGRFTKDVGPVTFETDGCFAEAKGLKWMLGAREGKGLFKLCMTPVVPDEANVASSKDRKRDTTSYLWHLRLGHIGHGGLDAIVKKGYGTGIDMTSVKQWELCDGCALGKQTRVSYMPKSPNNAKKLLEVIHSDVCGPMQTSTFGGKRYYVTFID</sequence>
<feature type="domain" description="GAG-pre-integrase" evidence="2">
    <location>
        <begin position="183"/>
        <end position="257"/>
    </location>
</feature>
<dbReference type="Pfam" id="PF22936">
    <property type="entry name" value="Pol_BBD"/>
    <property type="match status" value="1"/>
</dbReference>
<comment type="caution">
    <text evidence="4">The sequence shown here is derived from an EMBL/GenBank/DDBJ whole genome shotgun (WGS) entry which is preliminary data.</text>
</comment>
<protein>
    <submittedName>
        <fullName evidence="4">Unnamed protein product</fullName>
    </submittedName>
</protein>
<reference evidence="4" key="1">
    <citation type="submission" date="2023-04" db="EMBL/GenBank/DDBJ databases">
        <title>Phytophthora lilii NBRC 32176.</title>
        <authorList>
            <person name="Ichikawa N."/>
            <person name="Sato H."/>
            <person name="Tonouchi N."/>
        </authorList>
    </citation>
    <scope>NUCLEOTIDE SEQUENCE</scope>
    <source>
        <strain evidence="4">NBRC 32176</strain>
    </source>
</reference>
<dbReference type="Pfam" id="PF13976">
    <property type="entry name" value="gag_pre-integrs"/>
    <property type="match status" value="1"/>
</dbReference>
<dbReference type="InterPro" id="IPR039537">
    <property type="entry name" value="Retrotran_Ty1/copia-like"/>
</dbReference>
<dbReference type="Proteomes" id="UP001165083">
    <property type="component" value="Unassembled WGS sequence"/>
</dbReference>
<gene>
    <name evidence="4" type="ORF">Plil01_001565400</name>
</gene>
<dbReference type="InterPro" id="IPR025724">
    <property type="entry name" value="GAG-pre-integrase_dom"/>
</dbReference>